<dbReference type="PANTHER" id="PTHR46137">
    <property type="entry name" value="OS05G0310600 PROTEIN"/>
    <property type="match status" value="1"/>
</dbReference>
<dbReference type="EMBL" id="JACBKZ010000013">
    <property type="protein sequence ID" value="KAF5935280.1"/>
    <property type="molecule type" value="Genomic_DNA"/>
</dbReference>
<dbReference type="Gene3D" id="3.90.1720.10">
    <property type="entry name" value="endopeptidase domain like (from Nostoc punctiforme)"/>
    <property type="match status" value="1"/>
</dbReference>
<organism evidence="2 3">
    <name type="scientific">Camellia sinensis</name>
    <name type="common">Tea plant</name>
    <name type="synonym">Thea sinensis</name>
    <dbReference type="NCBI Taxonomy" id="4442"/>
    <lineage>
        <taxon>Eukaryota</taxon>
        <taxon>Viridiplantae</taxon>
        <taxon>Streptophyta</taxon>
        <taxon>Embryophyta</taxon>
        <taxon>Tracheophyta</taxon>
        <taxon>Spermatophyta</taxon>
        <taxon>Magnoliopsida</taxon>
        <taxon>eudicotyledons</taxon>
        <taxon>Gunneridae</taxon>
        <taxon>Pentapetalae</taxon>
        <taxon>asterids</taxon>
        <taxon>Ericales</taxon>
        <taxon>Theaceae</taxon>
        <taxon>Camellia</taxon>
    </lineage>
</organism>
<evidence type="ECO:0000313" key="3">
    <source>
        <dbReference type="Proteomes" id="UP000593564"/>
    </source>
</evidence>
<evidence type="ECO:0000259" key="1">
    <source>
        <dbReference type="PROSITE" id="PS51934"/>
    </source>
</evidence>
<name>A0A7J7G3H5_CAMSI</name>
<keyword evidence="3" id="KW-1185">Reference proteome</keyword>
<reference evidence="2 3" key="2">
    <citation type="submission" date="2020-07" db="EMBL/GenBank/DDBJ databases">
        <title>Genome assembly of wild tea tree DASZ reveals pedigree and selection history of tea varieties.</title>
        <authorList>
            <person name="Zhang W."/>
        </authorList>
    </citation>
    <scope>NUCLEOTIDE SEQUENCE [LARGE SCALE GENOMIC DNA]</scope>
    <source>
        <strain evidence="3">cv. G240</strain>
        <tissue evidence="2">Leaf</tissue>
    </source>
</reference>
<reference evidence="3" key="1">
    <citation type="journal article" date="2020" name="Nat. Commun.">
        <title>Genome assembly of wild tea tree DASZ reveals pedigree and selection history of tea varieties.</title>
        <authorList>
            <person name="Zhang W."/>
            <person name="Zhang Y."/>
            <person name="Qiu H."/>
            <person name="Guo Y."/>
            <person name="Wan H."/>
            <person name="Zhang X."/>
            <person name="Scossa F."/>
            <person name="Alseekh S."/>
            <person name="Zhang Q."/>
            <person name="Wang P."/>
            <person name="Xu L."/>
            <person name="Schmidt M.H."/>
            <person name="Jia X."/>
            <person name="Li D."/>
            <person name="Zhu A."/>
            <person name="Guo F."/>
            <person name="Chen W."/>
            <person name="Ni D."/>
            <person name="Usadel B."/>
            <person name="Fernie A.R."/>
            <person name="Wen W."/>
        </authorList>
    </citation>
    <scope>NUCLEOTIDE SEQUENCE [LARGE SCALE GENOMIC DNA]</scope>
    <source>
        <strain evidence="3">cv. G240</strain>
    </source>
</reference>
<dbReference type="PANTHER" id="PTHR46137:SF2">
    <property type="entry name" value="OS09G0526800 PROTEIN"/>
    <property type="match status" value="1"/>
</dbReference>
<gene>
    <name evidence="2" type="ORF">HYC85_026409</name>
</gene>
<feature type="domain" description="LRAT" evidence="1">
    <location>
        <begin position="87"/>
        <end position="238"/>
    </location>
</feature>
<proteinExistence type="predicted"/>
<dbReference type="Pfam" id="PF04970">
    <property type="entry name" value="LRAT"/>
    <property type="match status" value="1"/>
</dbReference>
<dbReference type="InterPro" id="IPR007053">
    <property type="entry name" value="LRAT_dom"/>
</dbReference>
<comment type="caution">
    <text evidence="2">The sequence shown here is derived from an EMBL/GenBank/DDBJ whole genome shotgun (WGS) entry which is preliminary data.</text>
</comment>
<dbReference type="Proteomes" id="UP000593564">
    <property type="component" value="Unassembled WGS sequence"/>
</dbReference>
<dbReference type="PROSITE" id="PS51934">
    <property type="entry name" value="LRAT"/>
    <property type="match status" value="1"/>
</dbReference>
<dbReference type="AlphaFoldDB" id="A0A7J7G3H5"/>
<protein>
    <recommendedName>
        <fullName evidence="1">LRAT domain-containing protein</fullName>
    </recommendedName>
</protein>
<accession>A0A7J7G3H5</accession>
<sequence length="431" mass="47256">MKKKKKKKRKKEKEEEFYFARGLAKKLPTEGNKVQPDFGGEEKRSRACRIAPAPGKGQDCLRKATRFSQSWGVRKRGAELVGELQLQAKAKSFCNLLPGIYIGESKVVHFAGTFGSSSNPFPWSSFGFSASTSNPLSACPNFPNCGFRHPNSGVVLSCLDCFLANGSLYRFEYGVCKAKLLFKLRGGTCTTAESEPPELVIHKAMYLLQHGFGGYNVMRNNCEHFAMYCKTGLLCIIGGSGQAFVFQVPFLASGTCKVIKWLASGAGMGTTIALSTGTYFMSRYCNDLGIRVDVMKVPVLVLPLIHDSAKQSSFRASQTSDPSPKEFTKSDASILEKAKSFILQAHLAAPLIPFHGLLSDSVLQLRTHYQPVQIFLTVDFDILTVGWCSLAWTVSLLMGPCIASSMESLKPSSYSNSEVARAPLQNQSRQN</sequence>
<evidence type="ECO:0000313" key="2">
    <source>
        <dbReference type="EMBL" id="KAF5935280.1"/>
    </source>
</evidence>